<dbReference type="STRING" id="83784.SAMN05192564_102464"/>
<sequence>MNFRNPRGRVGLRSLFAIAIGLAFSATALAQGTEPVRIGLIYSKQGPGASIGQFLDRGSELALAQAGGKVLDRPVELIWLDEPNPQVSQQNMQKLIGENKVVAVVGGNYSSSALAMMSVANRSKIPLILPGAAASEITGKDCSRYTFRTQATVPVQIAGVMPYLSQIGKKVYFLTPSYAFGQDVLRSARSRLKENGMTEVGVDEVPVNTADYSSYILKIRQAKPDVVLGGLVGGDFSNFLKQWNEMGMKDKIPYVAVAVTDTDFWDVGPQASTGIYVKPWYYNNPKNTAAEKKFTADFEKKYGQPPSDKAWSGWIAMRSLLESINAAKSTDSKAIVTQLEKWKDTAGPFPFYYREWDHQLVRPSVVVKVKSKITDKYDFFDVERATSSSAAETEKAFGDRQEVGCNMPPL</sequence>
<dbReference type="AlphaFoldDB" id="A0A1H4CTM0"/>
<dbReference type="InterPro" id="IPR028082">
    <property type="entry name" value="Peripla_BP_I"/>
</dbReference>
<dbReference type="EMBL" id="FNRQ01000002">
    <property type="protein sequence ID" value="SEA63452.1"/>
    <property type="molecule type" value="Genomic_DNA"/>
</dbReference>
<feature type="chain" id="PRO_5011759701" evidence="3">
    <location>
        <begin position="31"/>
        <end position="410"/>
    </location>
</feature>
<dbReference type="SUPFAM" id="SSF53822">
    <property type="entry name" value="Periplasmic binding protein-like I"/>
    <property type="match status" value="1"/>
</dbReference>
<evidence type="ECO:0000259" key="4">
    <source>
        <dbReference type="Pfam" id="PF13458"/>
    </source>
</evidence>
<dbReference type="OrthoDB" id="8522748at2"/>
<protein>
    <submittedName>
        <fullName evidence="5">Amino acid/amide ABC transporter substrate-binding protein, HAAT family</fullName>
    </submittedName>
</protein>
<dbReference type="Gene3D" id="3.40.50.2300">
    <property type="match status" value="2"/>
</dbReference>
<proteinExistence type="inferred from homology"/>
<organism evidence="5 6">
    <name type="scientific">Paraburkholderia sartisoli</name>
    <dbReference type="NCBI Taxonomy" id="83784"/>
    <lineage>
        <taxon>Bacteria</taxon>
        <taxon>Pseudomonadati</taxon>
        <taxon>Pseudomonadota</taxon>
        <taxon>Betaproteobacteria</taxon>
        <taxon>Burkholderiales</taxon>
        <taxon>Burkholderiaceae</taxon>
        <taxon>Paraburkholderia</taxon>
    </lineage>
</organism>
<feature type="signal peptide" evidence="3">
    <location>
        <begin position="1"/>
        <end position="30"/>
    </location>
</feature>
<dbReference type="Pfam" id="PF13458">
    <property type="entry name" value="Peripla_BP_6"/>
    <property type="match status" value="1"/>
</dbReference>
<accession>A0A1H4CTM0</accession>
<keyword evidence="2 3" id="KW-0732">Signal</keyword>
<dbReference type="InterPro" id="IPR051010">
    <property type="entry name" value="BCAA_transport"/>
</dbReference>
<dbReference type="PANTHER" id="PTHR30483">
    <property type="entry name" value="LEUCINE-SPECIFIC-BINDING PROTEIN"/>
    <property type="match status" value="1"/>
</dbReference>
<dbReference type="InterPro" id="IPR028081">
    <property type="entry name" value="Leu-bd"/>
</dbReference>
<comment type="similarity">
    <text evidence="1">Belongs to the leucine-binding protein family.</text>
</comment>
<evidence type="ECO:0000313" key="5">
    <source>
        <dbReference type="EMBL" id="SEA63452.1"/>
    </source>
</evidence>
<dbReference type="Proteomes" id="UP000198638">
    <property type="component" value="Unassembled WGS sequence"/>
</dbReference>
<evidence type="ECO:0000256" key="3">
    <source>
        <dbReference type="SAM" id="SignalP"/>
    </source>
</evidence>
<evidence type="ECO:0000313" key="6">
    <source>
        <dbReference type="Proteomes" id="UP000198638"/>
    </source>
</evidence>
<feature type="domain" description="Leucine-binding protein" evidence="4">
    <location>
        <begin position="35"/>
        <end position="371"/>
    </location>
</feature>
<evidence type="ECO:0000256" key="2">
    <source>
        <dbReference type="ARBA" id="ARBA00022729"/>
    </source>
</evidence>
<dbReference type="PANTHER" id="PTHR30483:SF6">
    <property type="entry name" value="PERIPLASMIC BINDING PROTEIN OF ABC TRANSPORTER FOR NATURAL AMINO ACIDS"/>
    <property type="match status" value="1"/>
</dbReference>
<dbReference type="RefSeq" id="WP_090532097.1">
    <property type="nucleotide sequence ID" value="NZ_FNRQ01000002.1"/>
</dbReference>
<keyword evidence="6" id="KW-1185">Reference proteome</keyword>
<gene>
    <name evidence="5" type="ORF">SAMN05192564_102464</name>
</gene>
<reference evidence="6" key="1">
    <citation type="submission" date="2016-10" db="EMBL/GenBank/DDBJ databases">
        <authorList>
            <person name="Varghese N."/>
            <person name="Submissions S."/>
        </authorList>
    </citation>
    <scope>NUCLEOTIDE SEQUENCE [LARGE SCALE GENOMIC DNA]</scope>
    <source>
        <strain evidence="6">LMG 24000</strain>
    </source>
</reference>
<evidence type="ECO:0000256" key="1">
    <source>
        <dbReference type="ARBA" id="ARBA00010062"/>
    </source>
</evidence>
<name>A0A1H4CTM0_9BURK</name>